<dbReference type="InterPro" id="IPR036895">
    <property type="entry name" value="Uracil-DNA_glycosylase-like_sf"/>
</dbReference>
<reference evidence="2 3" key="1">
    <citation type="submission" date="2016-02" db="EMBL/GenBank/DDBJ databases">
        <authorList>
            <consortium name="Pathogen Informatics"/>
        </authorList>
    </citation>
    <scope>NUCLEOTIDE SEQUENCE [LARGE SCALE GENOMIC DNA]</scope>
    <source>
        <strain evidence="2 3">RC20</strain>
    </source>
</reference>
<feature type="domain" description="Uracil-DNA glycosylase-like" evidence="1">
    <location>
        <begin position="10"/>
        <end position="160"/>
    </location>
</feature>
<name>A0A128EDU8_9BACT</name>
<dbReference type="SMART" id="SM00987">
    <property type="entry name" value="UreE_C"/>
    <property type="match status" value="1"/>
</dbReference>
<dbReference type="RefSeq" id="WP_075493410.1">
    <property type="nucleotide sequence ID" value="NZ_CP053844.1"/>
</dbReference>
<proteinExistence type="predicted"/>
<gene>
    <name evidence="2" type="ORF">ERS672216_00722</name>
</gene>
<dbReference type="OrthoDB" id="9799921at2"/>
<dbReference type="AlphaFoldDB" id="A0A128EDU8"/>
<evidence type="ECO:0000313" key="3">
    <source>
        <dbReference type="Proteomes" id="UP000069632"/>
    </source>
</evidence>
<dbReference type="NCBIfam" id="TIGR04274">
    <property type="entry name" value="hypoxanDNAglyco"/>
    <property type="match status" value="1"/>
</dbReference>
<evidence type="ECO:0000313" key="2">
    <source>
        <dbReference type="EMBL" id="CZE47114.1"/>
    </source>
</evidence>
<dbReference type="CDD" id="cd10032">
    <property type="entry name" value="UDG-F6_HDG"/>
    <property type="match status" value="1"/>
</dbReference>
<dbReference type="Proteomes" id="UP000069632">
    <property type="component" value="Unassembled WGS sequence"/>
</dbReference>
<accession>A0A128EDU8</accession>
<dbReference type="SUPFAM" id="SSF52141">
    <property type="entry name" value="Uracil-DNA glycosylase-like"/>
    <property type="match status" value="1"/>
</dbReference>
<dbReference type="Gene3D" id="3.40.470.10">
    <property type="entry name" value="Uracil-DNA glycosylase-like domain"/>
    <property type="match status" value="1"/>
</dbReference>
<keyword evidence="3" id="KW-1185">Reference proteome</keyword>
<evidence type="ECO:0000259" key="1">
    <source>
        <dbReference type="SMART" id="SM00986"/>
    </source>
</evidence>
<dbReference type="InterPro" id="IPR026353">
    <property type="entry name" value="Hypoxan-DNA_Glyclase"/>
</dbReference>
<dbReference type="InterPro" id="IPR005122">
    <property type="entry name" value="Uracil-DNA_glycosylase-like"/>
</dbReference>
<organism evidence="2 3">
    <name type="scientific">Campylobacter geochelonis</name>
    <dbReference type="NCBI Taxonomy" id="1780362"/>
    <lineage>
        <taxon>Bacteria</taxon>
        <taxon>Pseudomonadati</taxon>
        <taxon>Campylobacterota</taxon>
        <taxon>Epsilonproteobacteria</taxon>
        <taxon>Campylobacterales</taxon>
        <taxon>Campylobacteraceae</taxon>
        <taxon>Campylobacter</taxon>
    </lineage>
</organism>
<dbReference type="SMART" id="SM00986">
    <property type="entry name" value="UDG"/>
    <property type="match status" value="1"/>
</dbReference>
<protein>
    <submittedName>
        <fullName evidence="2">Mug G:T/U mismatch-specific DNA glycosylase</fullName>
    </submittedName>
</protein>
<sequence>MKNAQIHTIKPFFNKDSQILILGSFPSVKSREQNFYYAHPQNRFWRVLSAVFSQNLPNSVEEKKLFLTRHKIALFDSIQSCEIAGSSDASIQKVAPNDIKSLIKQTNITRIYTNGKKSAKIYDKFIFPQTSIKAISLPSTSPANATISLEKLIKAYEILLN</sequence>
<dbReference type="Pfam" id="PF03167">
    <property type="entry name" value="UDG"/>
    <property type="match status" value="1"/>
</dbReference>
<dbReference type="EMBL" id="FIZP01000002">
    <property type="protein sequence ID" value="CZE47114.1"/>
    <property type="molecule type" value="Genomic_DNA"/>
</dbReference>